<keyword evidence="2" id="KW-1185">Reference proteome</keyword>
<organism evidence="1 2">
    <name type="scientific">Thiohalospira halophila DSM 15071</name>
    <dbReference type="NCBI Taxonomy" id="1123397"/>
    <lineage>
        <taxon>Bacteria</taxon>
        <taxon>Pseudomonadati</taxon>
        <taxon>Pseudomonadota</taxon>
        <taxon>Gammaproteobacteria</taxon>
        <taxon>Thiohalospirales</taxon>
        <taxon>Thiohalospiraceae</taxon>
        <taxon>Thiohalospira</taxon>
    </lineage>
</organism>
<evidence type="ECO:0008006" key="3">
    <source>
        <dbReference type="Google" id="ProtNLM"/>
    </source>
</evidence>
<gene>
    <name evidence="1" type="ORF">SAMN05660831_00155</name>
</gene>
<dbReference type="EMBL" id="FOMJ01000001">
    <property type="protein sequence ID" value="SFC93822.1"/>
    <property type="molecule type" value="Genomic_DNA"/>
</dbReference>
<proteinExistence type="predicted"/>
<sequence length="134" mass="14329">MPSVPATIREQTGLGLPLAISVLLLLAVVAAGVTQWMGAAHEEVAAEVTSLRAEAAARSGLEWARYRIVTDDSCPNSTTLDLDRGSGCTVELEDEGCQEVSVGGDSIYAVEMVGRCPLWGDLESKRTLRMRVRP</sequence>
<evidence type="ECO:0000313" key="2">
    <source>
        <dbReference type="Proteomes" id="UP000198611"/>
    </source>
</evidence>
<protein>
    <recommendedName>
        <fullName evidence="3">MSHA biogenesis protein MshP</fullName>
    </recommendedName>
</protein>
<reference evidence="1 2" key="1">
    <citation type="submission" date="2016-10" db="EMBL/GenBank/DDBJ databases">
        <authorList>
            <person name="de Groot N.N."/>
        </authorList>
    </citation>
    <scope>NUCLEOTIDE SEQUENCE [LARGE SCALE GENOMIC DNA]</scope>
    <source>
        <strain evidence="1 2">HL3</strain>
    </source>
</reference>
<accession>A0A1I1N9A7</accession>
<dbReference type="AlphaFoldDB" id="A0A1I1N9A7"/>
<dbReference type="STRING" id="1123397.SAMN05660831_00155"/>
<dbReference type="OrthoDB" id="7062036at2"/>
<dbReference type="RefSeq" id="WP_093426850.1">
    <property type="nucleotide sequence ID" value="NZ_FOMJ01000001.1"/>
</dbReference>
<evidence type="ECO:0000313" key="1">
    <source>
        <dbReference type="EMBL" id="SFC93822.1"/>
    </source>
</evidence>
<dbReference type="Proteomes" id="UP000198611">
    <property type="component" value="Unassembled WGS sequence"/>
</dbReference>
<name>A0A1I1N9A7_9GAMM</name>